<dbReference type="HAMAP" id="MF_00983">
    <property type="entry name" value="PriA"/>
    <property type="match status" value="1"/>
</dbReference>
<feature type="domain" description="Helicase C-terminal" evidence="14">
    <location>
        <begin position="422"/>
        <end position="604"/>
    </location>
</feature>
<dbReference type="GO" id="GO:0016887">
    <property type="term" value="F:ATP hydrolysis activity"/>
    <property type="evidence" value="ECO:0007669"/>
    <property type="project" value="RHEA"/>
</dbReference>
<dbReference type="GO" id="GO:0006310">
    <property type="term" value="P:DNA recombination"/>
    <property type="evidence" value="ECO:0007669"/>
    <property type="project" value="InterPro"/>
</dbReference>
<dbReference type="InterPro" id="IPR001650">
    <property type="entry name" value="Helicase_C-like"/>
</dbReference>
<comment type="function">
    <text evidence="12">Initiates the restart of stalled replication forks, which reloads the replicative helicase on sites other than the origin of replication. Recognizes and binds to abandoned replication forks and remodels them to uncover a helicase loading site. Promotes assembly of the primosome at these replication forks.</text>
</comment>
<evidence type="ECO:0000256" key="10">
    <source>
        <dbReference type="ARBA" id="ARBA00023235"/>
    </source>
</evidence>
<feature type="binding site" evidence="12">
    <location>
        <position position="412"/>
    </location>
    <ligand>
        <name>Zn(2+)</name>
        <dbReference type="ChEBI" id="CHEBI:29105"/>
        <label>1</label>
    </ligand>
</feature>
<evidence type="ECO:0000313" key="15">
    <source>
        <dbReference type="EMBL" id="BBH53314.1"/>
    </source>
</evidence>
<protein>
    <recommendedName>
        <fullName evidence="12">Replication restart protein PriA</fullName>
    </recommendedName>
    <alternativeName>
        <fullName evidence="12">ATP-dependent DNA helicase PriA</fullName>
        <ecNumber evidence="12">5.6.2.4</ecNumber>
    </alternativeName>
    <alternativeName>
        <fullName evidence="12">DNA 3'-5' helicase PriA</fullName>
    </alternativeName>
</protein>
<keyword evidence="5 12" id="KW-0378">Hydrolase</keyword>
<evidence type="ECO:0000256" key="2">
    <source>
        <dbReference type="ARBA" id="ARBA00022705"/>
    </source>
</evidence>
<keyword evidence="3 12" id="KW-0479">Metal-binding</keyword>
<dbReference type="SUPFAM" id="SSF52540">
    <property type="entry name" value="P-loop containing nucleoside triphosphate hydrolases"/>
    <property type="match status" value="1"/>
</dbReference>
<dbReference type="PROSITE" id="PS51194">
    <property type="entry name" value="HELICASE_CTER"/>
    <property type="match status" value="1"/>
</dbReference>
<dbReference type="Gene3D" id="3.40.1440.60">
    <property type="entry name" value="PriA, 3(prime) DNA-binding domain"/>
    <property type="match status" value="1"/>
</dbReference>
<dbReference type="OrthoDB" id="5287268at2"/>
<dbReference type="PANTHER" id="PTHR30580">
    <property type="entry name" value="PRIMOSOMAL PROTEIN N"/>
    <property type="match status" value="1"/>
</dbReference>
<dbReference type="GO" id="GO:0043138">
    <property type="term" value="F:3'-5' DNA helicase activity"/>
    <property type="evidence" value="ECO:0007669"/>
    <property type="project" value="UniProtKB-EC"/>
</dbReference>
<dbReference type="Pfam" id="PF00271">
    <property type="entry name" value="Helicase_C"/>
    <property type="match status" value="1"/>
</dbReference>
<dbReference type="KEGG" id="sbf:JCM31447_17570"/>
<dbReference type="EC" id="5.6.2.4" evidence="12"/>
<evidence type="ECO:0000313" key="16">
    <source>
        <dbReference type="Proteomes" id="UP000291236"/>
    </source>
</evidence>
<dbReference type="InterPro" id="IPR041236">
    <property type="entry name" value="PriA_C"/>
</dbReference>
<dbReference type="Proteomes" id="UP000291236">
    <property type="component" value="Chromosome"/>
</dbReference>
<dbReference type="CDD" id="cd17929">
    <property type="entry name" value="DEXHc_priA"/>
    <property type="match status" value="1"/>
</dbReference>
<dbReference type="GO" id="GO:1990077">
    <property type="term" value="C:primosome complex"/>
    <property type="evidence" value="ECO:0007669"/>
    <property type="project" value="UniProtKB-UniRule"/>
</dbReference>
<keyword evidence="2 12" id="KW-0235">DNA replication</keyword>
<name>A0A4P2VMN9_FLUSA</name>
<dbReference type="GO" id="GO:0003677">
    <property type="term" value="F:DNA binding"/>
    <property type="evidence" value="ECO:0007669"/>
    <property type="project" value="UniProtKB-UniRule"/>
</dbReference>
<keyword evidence="10 12" id="KW-0413">Isomerase</keyword>
<dbReference type="GO" id="GO:0005524">
    <property type="term" value="F:ATP binding"/>
    <property type="evidence" value="ECO:0007669"/>
    <property type="project" value="UniProtKB-UniRule"/>
</dbReference>
<evidence type="ECO:0000256" key="9">
    <source>
        <dbReference type="ARBA" id="ARBA00023125"/>
    </source>
</evidence>
<evidence type="ECO:0000256" key="1">
    <source>
        <dbReference type="ARBA" id="ARBA00022515"/>
    </source>
</evidence>
<dbReference type="GO" id="GO:0006269">
    <property type="term" value="P:DNA replication, synthesis of primer"/>
    <property type="evidence" value="ECO:0007669"/>
    <property type="project" value="UniProtKB-KW"/>
</dbReference>
<comment type="subunit">
    <text evidence="12">Component of the replication restart primosome.</text>
</comment>
<keyword evidence="1 12" id="KW-0639">Primosome</keyword>
<evidence type="ECO:0000256" key="11">
    <source>
        <dbReference type="ARBA" id="ARBA00048988"/>
    </source>
</evidence>
<dbReference type="GO" id="GO:0006302">
    <property type="term" value="P:double-strand break repair"/>
    <property type="evidence" value="ECO:0007669"/>
    <property type="project" value="InterPro"/>
</dbReference>
<dbReference type="GO" id="GO:0006270">
    <property type="term" value="P:DNA replication initiation"/>
    <property type="evidence" value="ECO:0007669"/>
    <property type="project" value="TreeGrafter"/>
</dbReference>
<keyword evidence="6 12" id="KW-0347">Helicase</keyword>
<comment type="similarity">
    <text evidence="12">Belongs to the helicase family. PriA subfamily.</text>
</comment>
<dbReference type="Pfam" id="PF18074">
    <property type="entry name" value="PriA_C"/>
    <property type="match status" value="1"/>
</dbReference>
<evidence type="ECO:0000256" key="3">
    <source>
        <dbReference type="ARBA" id="ARBA00022723"/>
    </source>
</evidence>
<dbReference type="InterPro" id="IPR040498">
    <property type="entry name" value="PriA_CRR"/>
</dbReference>
<proteinExistence type="inferred from homology"/>
<dbReference type="Gene3D" id="3.40.50.300">
    <property type="entry name" value="P-loop containing nucleotide triphosphate hydrolases"/>
    <property type="match status" value="2"/>
</dbReference>
<keyword evidence="8 12" id="KW-0067">ATP-binding</keyword>
<dbReference type="FunFam" id="3.40.50.300:FF:000489">
    <property type="entry name" value="Primosome assembly protein PriA"/>
    <property type="match status" value="1"/>
</dbReference>
<comment type="cofactor">
    <cofactor evidence="12">
        <name>Zn(2+)</name>
        <dbReference type="ChEBI" id="CHEBI:29105"/>
    </cofactor>
    <text evidence="12">Binds 2 zinc ions per subunit.</text>
</comment>
<evidence type="ECO:0000256" key="8">
    <source>
        <dbReference type="ARBA" id="ARBA00022840"/>
    </source>
</evidence>
<accession>A0A4P2VMN9</accession>
<evidence type="ECO:0000256" key="7">
    <source>
        <dbReference type="ARBA" id="ARBA00022833"/>
    </source>
</evidence>
<dbReference type="Pfam" id="PF04851">
    <property type="entry name" value="ResIII"/>
    <property type="match status" value="1"/>
</dbReference>
<keyword evidence="4 12" id="KW-0547">Nucleotide-binding</keyword>
<dbReference type="RefSeq" id="WP_130608909.1">
    <property type="nucleotide sequence ID" value="NZ_AP019368.1"/>
</dbReference>
<comment type="catalytic activity">
    <reaction evidence="12">
        <text>Couples ATP hydrolysis with the unwinding of duplex DNA by translocating in the 3'-5' direction.</text>
        <dbReference type="EC" id="5.6.2.4"/>
    </reaction>
</comment>
<dbReference type="InterPro" id="IPR014001">
    <property type="entry name" value="Helicase_ATP-bd"/>
</dbReference>
<dbReference type="NCBIfam" id="TIGR00595">
    <property type="entry name" value="priA"/>
    <property type="match status" value="1"/>
</dbReference>
<comment type="catalytic activity">
    <reaction evidence="11 12">
        <text>ATP + H2O = ADP + phosphate + H(+)</text>
        <dbReference type="Rhea" id="RHEA:13065"/>
        <dbReference type="ChEBI" id="CHEBI:15377"/>
        <dbReference type="ChEBI" id="CHEBI:15378"/>
        <dbReference type="ChEBI" id="CHEBI:30616"/>
        <dbReference type="ChEBI" id="CHEBI:43474"/>
        <dbReference type="ChEBI" id="CHEBI:456216"/>
        <dbReference type="EC" id="5.6.2.4"/>
    </reaction>
</comment>
<evidence type="ECO:0000256" key="4">
    <source>
        <dbReference type="ARBA" id="ARBA00022741"/>
    </source>
</evidence>
<dbReference type="EMBL" id="AP019368">
    <property type="protein sequence ID" value="BBH53314.1"/>
    <property type="molecule type" value="Genomic_DNA"/>
</dbReference>
<feature type="binding site" evidence="12">
    <location>
        <position position="421"/>
    </location>
    <ligand>
        <name>Zn(2+)</name>
        <dbReference type="ChEBI" id="CHEBI:29105"/>
        <label>2</label>
    </ligand>
</feature>
<organism evidence="15 16">
    <name type="scientific">Fluviispira sanaruensis</name>
    <dbReference type="NCBI Taxonomy" id="2493639"/>
    <lineage>
        <taxon>Bacteria</taxon>
        <taxon>Pseudomonadati</taxon>
        <taxon>Bdellovibrionota</taxon>
        <taxon>Oligoflexia</taxon>
        <taxon>Silvanigrellales</taxon>
        <taxon>Silvanigrellaceae</taxon>
        <taxon>Fluviispira</taxon>
    </lineage>
</organism>
<feature type="binding site" evidence="12">
    <location>
        <position position="439"/>
    </location>
    <ligand>
        <name>Zn(2+)</name>
        <dbReference type="ChEBI" id="CHEBI:29105"/>
        <label>2</label>
    </ligand>
</feature>
<feature type="binding site" evidence="12">
    <location>
        <position position="455"/>
    </location>
    <ligand>
        <name>Zn(2+)</name>
        <dbReference type="ChEBI" id="CHEBI:29105"/>
        <label>1</label>
    </ligand>
</feature>
<sequence length="710" mass="81116">MLNAENEIKYGKFLVVAQTGLLLTYSLPLEFNSLTKGTFCLLTVRKGGVVKKYVGVFLEFCVKPEFNCIPILGILPFMKVLPENLFSVLQWTADYYLSSLEKIISIVAPSFIWDVAKHQMLEKRLEKFKLNDSQLNHKKNIHKIKGEIVLTERSEILLNEEQAKVYQEILSDLTATYVLHGVTGSGKTEIYLKIAQYLIQQNKNVLILVPEIVLTPQMSARFRSVFKNDLAILHSGLTKVEYERDWFRVHYGQAKVVLGVRTAVFCSLENIGVIIVDEEHDGSYKAHEFPTYHARDIAVVRAKKENALCILGSATPSIESMYNVKNGKYKYLSIKNKFSGNQVESLIVDSKKDLLVSYSQKRLSYATKSTQLSFNNNGISQEVCTLLKENKELGEQSIVIINRRGYVNFAMCTQCSTPLSCPRCSVTTTLHDGGRTEICHYCNFKVTRRKTCLSCNGTEFLDHGIGTQNIEERILALIPAMRIARLDRDVLTSNSRMTEIIDDFRLGHTDCLVGTQMLAKGHDFPKVTLVVILHVEDALFLPDFRSAERTFQLLTQAMGRAGRGVKPGKVVLQSLILGHPIIEMSLKNEIEVYWERELHMRQLGFHPPFSRQILCEFRHKNKETAFSLITKLKNYLIKFWAENKYSEQEVRLAGPYFAALEKINNEYRVQLCISSQKKLHPAHLFPTELFLDKEINRQTLRIDVDPYSFL</sequence>
<reference evidence="15 16" key="1">
    <citation type="submission" date="2018-12" db="EMBL/GenBank/DDBJ databases">
        <title>Rubrispira sanarue gen. nov., sp., nov., a member of the order Silvanigrellales, isolated from a brackish lake in Hamamatsu Japan.</title>
        <authorList>
            <person name="Maejima Y."/>
            <person name="Iino T."/>
            <person name="Muraguchi Y."/>
            <person name="Fukuda K."/>
            <person name="Nojiri H."/>
            <person name="Ohkuma M."/>
            <person name="Moriuchi R."/>
            <person name="Dohra H."/>
            <person name="Kimbara K."/>
            <person name="Shintani M."/>
        </authorList>
    </citation>
    <scope>NUCLEOTIDE SEQUENCE [LARGE SCALE GENOMIC DNA]</scope>
    <source>
        <strain evidence="15 16">RF1110005</strain>
    </source>
</reference>
<keyword evidence="7 12" id="KW-0862">Zinc</keyword>
<evidence type="ECO:0000256" key="12">
    <source>
        <dbReference type="HAMAP-Rule" id="MF_00983"/>
    </source>
</evidence>
<dbReference type="AlphaFoldDB" id="A0A4P2VMN9"/>
<dbReference type="GO" id="GO:0008270">
    <property type="term" value="F:zinc ion binding"/>
    <property type="evidence" value="ECO:0007669"/>
    <property type="project" value="UniProtKB-UniRule"/>
</dbReference>
<evidence type="ECO:0000256" key="5">
    <source>
        <dbReference type="ARBA" id="ARBA00022801"/>
    </source>
</evidence>
<gene>
    <name evidence="12" type="primary">priA</name>
    <name evidence="15" type="ORF">JCM31447_17570</name>
</gene>
<feature type="binding site" evidence="12">
    <location>
        <position position="424"/>
    </location>
    <ligand>
        <name>Zn(2+)</name>
        <dbReference type="ChEBI" id="CHEBI:29105"/>
        <label>2</label>
    </ligand>
</feature>
<dbReference type="PANTHER" id="PTHR30580:SF0">
    <property type="entry name" value="PRIMOSOMAL PROTEIN N"/>
    <property type="match status" value="1"/>
</dbReference>
<feature type="binding site" evidence="12">
    <location>
        <position position="452"/>
    </location>
    <ligand>
        <name>Zn(2+)</name>
        <dbReference type="ChEBI" id="CHEBI:29105"/>
        <label>1</label>
    </ligand>
</feature>
<dbReference type="InterPro" id="IPR027417">
    <property type="entry name" value="P-loop_NTPase"/>
</dbReference>
<keyword evidence="16" id="KW-1185">Reference proteome</keyword>
<dbReference type="InterPro" id="IPR042115">
    <property type="entry name" value="PriA_3primeBD_sf"/>
</dbReference>
<feature type="domain" description="Helicase ATP-binding" evidence="13">
    <location>
        <begin position="168"/>
        <end position="334"/>
    </location>
</feature>
<evidence type="ECO:0000259" key="14">
    <source>
        <dbReference type="PROSITE" id="PS51194"/>
    </source>
</evidence>
<dbReference type="PROSITE" id="PS51192">
    <property type="entry name" value="HELICASE_ATP_BIND_1"/>
    <property type="match status" value="1"/>
</dbReference>
<dbReference type="InterPro" id="IPR006935">
    <property type="entry name" value="Helicase/UvrB_N"/>
</dbReference>
<feature type="binding site" evidence="12">
    <location>
        <position position="415"/>
    </location>
    <ligand>
        <name>Zn(2+)</name>
        <dbReference type="ChEBI" id="CHEBI:29105"/>
        <label>1</label>
    </ligand>
</feature>
<evidence type="ECO:0000259" key="13">
    <source>
        <dbReference type="PROSITE" id="PS51192"/>
    </source>
</evidence>
<keyword evidence="9 12" id="KW-0238">DNA-binding</keyword>
<dbReference type="SMART" id="SM00490">
    <property type="entry name" value="HELICc"/>
    <property type="match status" value="1"/>
</dbReference>
<dbReference type="Pfam" id="PF18319">
    <property type="entry name" value="Zn_ribbon_PriA"/>
    <property type="match status" value="1"/>
</dbReference>
<dbReference type="InterPro" id="IPR005259">
    <property type="entry name" value="PriA"/>
</dbReference>
<feature type="binding site" evidence="12">
    <location>
        <position position="442"/>
    </location>
    <ligand>
        <name>Zn(2+)</name>
        <dbReference type="ChEBI" id="CHEBI:29105"/>
        <label>2</label>
    </ligand>
</feature>
<dbReference type="SMART" id="SM00487">
    <property type="entry name" value="DEXDc"/>
    <property type="match status" value="1"/>
</dbReference>
<evidence type="ECO:0000256" key="6">
    <source>
        <dbReference type="ARBA" id="ARBA00022806"/>
    </source>
</evidence>